<dbReference type="Gene3D" id="1.10.260.40">
    <property type="entry name" value="lambda repressor-like DNA-binding domains"/>
    <property type="match status" value="1"/>
</dbReference>
<organism evidence="4 5">
    <name type="scientific">Flectobacillus roseus</name>
    <dbReference type="NCBI Taxonomy" id="502259"/>
    <lineage>
        <taxon>Bacteria</taxon>
        <taxon>Pseudomonadati</taxon>
        <taxon>Bacteroidota</taxon>
        <taxon>Cytophagia</taxon>
        <taxon>Cytophagales</taxon>
        <taxon>Flectobacillaceae</taxon>
        <taxon>Flectobacillus</taxon>
    </lineage>
</organism>
<evidence type="ECO:0000313" key="5">
    <source>
        <dbReference type="Proteomes" id="UP001236507"/>
    </source>
</evidence>
<dbReference type="RefSeq" id="WP_283345935.1">
    <property type="nucleotide sequence ID" value="NZ_JASHIF010000020.1"/>
</dbReference>
<gene>
    <name evidence="4" type="ORF">QM524_20160</name>
</gene>
<dbReference type="SUPFAM" id="SSF47413">
    <property type="entry name" value="lambda repressor-like DNA-binding domains"/>
    <property type="match status" value="1"/>
</dbReference>
<keyword evidence="5" id="KW-1185">Reference proteome</keyword>
<evidence type="ECO:0000313" key="4">
    <source>
        <dbReference type="EMBL" id="MDI9861545.1"/>
    </source>
</evidence>
<feature type="coiled-coil region" evidence="2">
    <location>
        <begin position="75"/>
        <end position="102"/>
    </location>
</feature>
<keyword evidence="1" id="KW-0238">DNA-binding</keyword>
<dbReference type="Proteomes" id="UP001236507">
    <property type="component" value="Unassembled WGS sequence"/>
</dbReference>
<evidence type="ECO:0000256" key="1">
    <source>
        <dbReference type="ARBA" id="ARBA00023125"/>
    </source>
</evidence>
<name>A0ABT6YD80_9BACT</name>
<accession>A0ABT6YD80</accession>
<dbReference type="SMART" id="SM00530">
    <property type="entry name" value="HTH_XRE"/>
    <property type="match status" value="1"/>
</dbReference>
<dbReference type="PANTHER" id="PTHR46558:SF4">
    <property type="entry name" value="DNA-BIDING PHAGE PROTEIN"/>
    <property type="match status" value="1"/>
</dbReference>
<dbReference type="InterPro" id="IPR010982">
    <property type="entry name" value="Lambda_DNA-bd_dom_sf"/>
</dbReference>
<sequence>MKQQDSIPDKIRKARVLKGLSQENVADMLGISTTAYGDIERGKTELSIKRAQDLSKVLDLPVLWGEKELAISPQIDNLLEENKHLKAENLRLEIELKFWKEKFEQQMYLEAYRILQQKQREPIGF</sequence>
<evidence type="ECO:0000259" key="3">
    <source>
        <dbReference type="PROSITE" id="PS50943"/>
    </source>
</evidence>
<feature type="domain" description="HTH cro/C1-type" evidence="3">
    <location>
        <begin position="11"/>
        <end position="65"/>
    </location>
</feature>
<comment type="caution">
    <text evidence="4">The sequence shown here is derived from an EMBL/GenBank/DDBJ whole genome shotgun (WGS) entry which is preliminary data.</text>
</comment>
<evidence type="ECO:0000256" key="2">
    <source>
        <dbReference type="SAM" id="Coils"/>
    </source>
</evidence>
<protein>
    <submittedName>
        <fullName evidence="4">Helix-turn-helix domain-containing protein</fullName>
    </submittedName>
</protein>
<dbReference type="InterPro" id="IPR001387">
    <property type="entry name" value="Cro/C1-type_HTH"/>
</dbReference>
<dbReference type="PROSITE" id="PS50943">
    <property type="entry name" value="HTH_CROC1"/>
    <property type="match status" value="1"/>
</dbReference>
<keyword evidence="2" id="KW-0175">Coiled coil</keyword>
<dbReference type="CDD" id="cd00093">
    <property type="entry name" value="HTH_XRE"/>
    <property type="match status" value="1"/>
</dbReference>
<dbReference type="EMBL" id="JASHIF010000020">
    <property type="protein sequence ID" value="MDI9861545.1"/>
    <property type="molecule type" value="Genomic_DNA"/>
</dbReference>
<dbReference type="PANTHER" id="PTHR46558">
    <property type="entry name" value="TRACRIPTIONAL REGULATORY PROTEIN-RELATED-RELATED"/>
    <property type="match status" value="1"/>
</dbReference>
<proteinExistence type="predicted"/>
<dbReference type="Pfam" id="PF01381">
    <property type="entry name" value="HTH_3"/>
    <property type="match status" value="1"/>
</dbReference>
<reference evidence="4 5" key="1">
    <citation type="submission" date="2023-05" db="EMBL/GenBank/DDBJ databases">
        <title>Novel species of genus Flectobacillus isolated from stream in China.</title>
        <authorList>
            <person name="Lu H."/>
        </authorList>
    </citation>
    <scope>NUCLEOTIDE SEQUENCE [LARGE SCALE GENOMIC DNA]</scope>
    <source>
        <strain evidence="4 5">KCTC 42575</strain>
    </source>
</reference>